<proteinExistence type="predicted"/>
<sequence>FHCYRFPLHCSYRMDHMLLCTFLYLQTAGPMMPAPHNQSYCQNNSSHKEEETSTTIAVRC</sequence>
<dbReference type="EnsemblPlants" id="TuG1812G0200005361.01.T02">
    <property type="protein sequence ID" value="TuG1812G0200005361.01.T02"/>
    <property type="gene ID" value="TuG1812G0200005361.01"/>
</dbReference>
<dbReference type="Gramene" id="TuG1812G0200005361.01.T01">
    <property type="protein sequence ID" value="TuG1812G0200005361.01.T01"/>
    <property type="gene ID" value="TuG1812G0200005361.01"/>
</dbReference>
<keyword evidence="2" id="KW-1185">Reference proteome</keyword>
<evidence type="ECO:0000313" key="2">
    <source>
        <dbReference type="Proteomes" id="UP000015106"/>
    </source>
</evidence>
<dbReference type="Gramene" id="TuG1812G0200005361.01.T02">
    <property type="protein sequence ID" value="TuG1812G0200005361.01.T02"/>
    <property type="gene ID" value="TuG1812G0200005361.01"/>
</dbReference>
<reference evidence="1" key="3">
    <citation type="submission" date="2022-06" db="UniProtKB">
        <authorList>
            <consortium name="EnsemblPlants"/>
        </authorList>
    </citation>
    <scope>IDENTIFICATION</scope>
</reference>
<protein>
    <submittedName>
        <fullName evidence="1">Uncharacterized protein</fullName>
    </submittedName>
</protein>
<dbReference type="AlphaFoldDB" id="A0A8R7PJC4"/>
<dbReference type="Proteomes" id="UP000015106">
    <property type="component" value="Chromosome 2"/>
</dbReference>
<organism evidence="1 2">
    <name type="scientific">Triticum urartu</name>
    <name type="common">Red wild einkorn</name>
    <name type="synonym">Crithodium urartu</name>
    <dbReference type="NCBI Taxonomy" id="4572"/>
    <lineage>
        <taxon>Eukaryota</taxon>
        <taxon>Viridiplantae</taxon>
        <taxon>Streptophyta</taxon>
        <taxon>Embryophyta</taxon>
        <taxon>Tracheophyta</taxon>
        <taxon>Spermatophyta</taxon>
        <taxon>Magnoliopsida</taxon>
        <taxon>Liliopsida</taxon>
        <taxon>Poales</taxon>
        <taxon>Poaceae</taxon>
        <taxon>BOP clade</taxon>
        <taxon>Pooideae</taxon>
        <taxon>Triticodae</taxon>
        <taxon>Triticeae</taxon>
        <taxon>Triticinae</taxon>
        <taxon>Triticum</taxon>
    </lineage>
</organism>
<evidence type="ECO:0000313" key="1">
    <source>
        <dbReference type="EnsemblPlants" id="TuG1812G0200005361.01.T01"/>
    </source>
</evidence>
<accession>A0A8R7PJC4</accession>
<name>A0A8R7PJC4_TRIUA</name>
<dbReference type="EnsemblPlants" id="TuG1812G0200005361.01.T01">
    <property type="protein sequence ID" value="TuG1812G0200005361.01.T01"/>
    <property type="gene ID" value="TuG1812G0200005361.01"/>
</dbReference>
<reference evidence="1" key="2">
    <citation type="submission" date="2018-03" db="EMBL/GenBank/DDBJ databases">
        <title>The Triticum urartu genome reveals the dynamic nature of wheat genome evolution.</title>
        <authorList>
            <person name="Ling H."/>
            <person name="Ma B."/>
            <person name="Shi X."/>
            <person name="Liu H."/>
            <person name="Dong L."/>
            <person name="Sun H."/>
            <person name="Cao Y."/>
            <person name="Gao Q."/>
            <person name="Zheng S."/>
            <person name="Li Y."/>
            <person name="Yu Y."/>
            <person name="Du H."/>
            <person name="Qi M."/>
            <person name="Li Y."/>
            <person name="Yu H."/>
            <person name="Cui Y."/>
            <person name="Wang N."/>
            <person name="Chen C."/>
            <person name="Wu H."/>
            <person name="Zhao Y."/>
            <person name="Zhang J."/>
            <person name="Li Y."/>
            <person name="Zhou W."/>
            <person name="Zhang B."/>
            <person name="Hu W."/>
            <person name="Eijk M."/>
            <person name="Tang J."/>
            <person name="Witsenboer H."/>
            <person name="Zhao S."/>
            <person name="Li Z."/>
            <person name="Zhang A."/>
            <person name="Wang D."/>
            <person name="Liang C."/>
        </authorList>
    </citation>
    <scope>NUCLEOTIDE SEQUENCE [LARGE SCALE GENOMIC DNA]</scope>
    <source>
        <strain evidence="1">cv. G1812</strain>
    </source>
</reference>
<reference evidence="2" key="1">
    <citation type="journal article" date="2013" name="Nature">
        <title>Draft genome of the wheat A-genome progenitor Triticum urartu.</title>
        <authorList>
            <person name="Ling H.Q."/>
            <person name="Zhao S."/>
            <person name="Liu D."/>
            <person name="Wang J."/>
            <person name="Sun H."/>
            <person name="Zhang C."/>
            <person name="Fan H."/>
            <person name="Li D."/>
            <person name="Dong L."/>
            <person name="Tao Y."/>
            <person name="Gao C."/>
            <person name="Wu H."/>
            <person name="Li Y."/>
            <person name="Cui Y."/>
            <person name="Guo X."/>
            <person name="Zheng S."/>
            <person name="Wang B."/>
            <person name="Yu K."/>
            <person name="Liang Q."/>
            <person name="Yang W."/>
            <person name="Lou X."/>
            <person name="Chen J."/>
            <person name="Feng M."/>
            <person name="Jian J."/>
            <person name="Zhang X."/>
            <person name="Luo G."/>
            <person name="Jiang Y."/>
            <person name="Liu J."/>
            <person name="Wang Z."/>
            <person name="Sha Y."/>
            <person name="Zhang B."/>
            <person name="Wu H."/>
            <person name="Tang D."/>
            <person name="Shen Q."/>
            <person name="Xue P."/>
            <person name="Zou S."/>
            <person name="Wang X."/>
            <person name="Liu X."/>
            <person name="Wang F."/>
            <person name="Yang Y."/>
            <person name="An X."/>
            <person name="Dong Z."/>
            <person name="Zhang K."/>
            <person name="Zhang X."/>
            <person name="Luo M.C."/>
            <person name="Dvorak J."/>
            <person name="Tong Y."/>
            <person name="Wang J."/>
            <person name="Yang H."/>
            <person name="Li Z."/>
            <person name="Wang D."/>
            <person name="Zhang A."/>
            <person name="Wang J."/>
        </authorList>
    </citation>
    <scope>NUCLEOTIDE SEQUENCE</scope>
    <source>
        <strain evidence="2">cv. G1812</strain>
    </source>
</reference>